<dbReference type="GO" id="GO:0006751">
    <property type="term" value="P:glutathione catabolic process"/>
    <property type="evidence" value="ECO:0007669"/>
    <property type="project" value="InterPro"/>
</dbReference>
<organism evidence="2 3">
    <name type="scientific">Fasciola hepatica</name>
    <name type="common">Liver fluke</name>
    <dbReference type="NCBI Taxonomy" id="6192"/>
    <lineage>
        <taxon>Eukaryota</taxon>
        <taxon>Metazoa</taxon>
        <taxon>Spiralia</taxon>
        <taxon>Lophotrochozoa</taxon>
        <taxon>Platyhelminthes</taxon>
        <taxon>Trematoda</taxon>
        <taxon>Digenea</taxon>
        <taxon>Plagiorchiida</taxon>
        <taxon>Echinostomata</taxon>
        <taxon>Echinostomatoidea</taxon>
        <taxon>Fasciolidae</taxon>
        <taxon>Fasciola</taxon>
    </lineage>
</organism>
<feature type="binding site" evidence="1">
    <location>
        <position position="387"/>
    </location>
    <ligand>
        <name>L-glutamate</name>
        <dbReference type="ChEBI" id="CHEBI:29985"/>
    </ligand>
</feature>
<evidence type="ECO:0000313" key="3">
    <source>
        <dbReference type="Proteomes" id="UP000230066"/>
    </source>
</evidence>
<protein>
    <submittedName>
        <fullName evidence="2">Gamma-glutamyltransferase 7</fullName>
    </submittedName>
</protein>
<proteinExistence type="predicted"/>
<keyword evidence="3" id="KW-1185">Reference proteome</keyword>
<dbReference type="PRINTS" id="PR01210">
    <property type="entry name" value="GGTRANSPTASE"/>
</dbReference>
<dbReference type="PANTHER" id="PTHR11686:SF54">
    <property type="entry name" value="GLUTATHIONE HYDROLASE 7"/>
    <property type="match status" value="1"/>
</dbReference>
<gene>
    <name evidence="2" type="ORF">D915_008760</name>
</gene>
<accession>A0A4E0R4X7</accession>
<reference evidence="2" key="1">
    <citation type="submission" date="2019-03" db="EMBL/GenBank/DDBJ databases">
        <title>Improved annotation for the trematode Fasciola hepatica.</title>
        <authorList>
            <person name="Choi Y.-J."/>
            <person name="Martin J."/>
            <person name="Mitreva M."/>
        </authorList>
    </citation>
    <scope>NUCLEOTIDE SEQUENCE [LARGE SCALE GENOMIC DNA]</scope>
</reference>
<evidence type="ECO:0000313" key="2">
    <source>
        <dbReference type="EMBL" id="THD20421.1"/>
    </source>
</evidence>
<dbReference type="PANTHER" id="PTHR11686">
    <property type="entry name" value="GAMMA GLUTAMYL TRANSPEPTIDASE"/>
    <property type="match status" value="1"/>
</dbReference>
<dbReference type="Proteomes" id="UP000230066">
    <property type="component" value="Unassembled WGS sequence"/>
</dbReference>
<evidence type="ECO:0000256" key="1">
    <source>
        <dbReference type="PIRSR" id="PIRSR600101-2"/>
    </source>
</evidence>
<dbReference type="InterPro" id="IPR043137">
    <property type="entry name" value="GGT_ssub_C"/>
</dbReference>
<dbReference type="GO" id="GO:0036374">
    <property type="term" value="F:glutathione hydrolase activity"/>
    <property type="evidence" value="ECO:0007669"/>
    <property type="project" value="InterPro"/>
</dbReference>
<dbReference type="InterPro" id="IPR000101">
    <property type="entry name" value="GGT_peptidase"/>
</dbReference>
<dbReference type="Gene3D" id="3.60.20.40">
    <property type="match status" value="1"/>
</dbReference>
<dbReference type="GO" id="GO:0016740">
    <property type="term" value="F:transferase activity"/>
    <property type="evidence" value="ECO:0007669"/>
    <property type="project" value="UniProtKB-KW"/>
</dbReference>
<sequence>MLIRDRNLQSSHLFDFMCAAPSSPPQPDPKSVLTLVGIPGFLRGLHKAHIRFGRKNWNELFAGALHALKSGFRPDPALLNAARNRKQQSTIPVGPIVDGLVAASDSSYLPPAELNATYHRLASAQSSYLFGEASSMTLLDEEILLYMKSEGLNWTAADFQNYTVGEPTALEVGFAGLTVESFPAPASGGPFLLSLLGNLDLINTVRPLNFRALLRKDPEETAILLHRLVELSKFAEQSAFGLGDLMDLSLRDKALKAQNKAFSTAEREVIVKAVNDSHVLPFNVSDYRLHESNLGDTGIVVTDSIRLTVVMNLFLGSPFGSGILVPKTGVHLNAAMVLFDQSQKTSNTSQMNTIAAGRRPLFPAAPVYISTTHRKCGIRFGLATSGGIWGMFDAAQVIASAALFARGATCHLASTVNPPGANMESSQLIATEAIGSKAQSGSSTPATDRGCLNMQRSTNLARLHSGILIQSDANKTQALFVESLFERPLADQLRRVGHDVRNETGSWPGRAVSAGWNGYDMTTSLDNRGSWKLQSY</sequence>
<dbReference type="GO" id="GO:0005886">
    <property type="term" value="C:plasma membrane"/>
    <property type="evidence" value="ECO:0007669"/>
    <property type="project" value="TreeGrafter"/>
</dbReference>
<dbReference type="AlphaFoldDB" id="A0A4E0R4X7"/>
<name>A0A4E0R4X7_FASHE</name>
<dbReference type="Pfam" id="PF01019">
    <property type="entry name" value="G_glu_transpept"/>
    <property type="match status" value="1"/>
</dbReference>
<dbReference type="EMBL" id="JXXN02004656">
    <property type="protein sequence ID" value="THD20421.1"/>
    <property type="molecule type" value="Genomic_DNA"/>
</dbReference>
<comment type="caution">
    <text evidence="2">The sequence shown here is derived from an EMBL/GenBank/DDBJ whole genome shotgun (WGS) entry which is preliminary data.</text>
</comment>
<dbReference type="InterPro" id="IPR029055">
    <property type="entry name" value="Ntn_hydrolases_N"/>
</dbReference>
<dbReference type="SUPFAM" id="SSF56235">
    <property type="entry name" value="N-terminal nucleophile aminohydrolases (Ntn hydrolases)"/>
    <property type="match status" value="1"/>
</dbReference>